<evidence type="ECO:0000256" key="9">
    <source>
        <dbReference type="ARBA" id="ARBA00023136"/>
    </source>
</evidence>
<dbReference type="FunFam" id="3.40.50.11660:FF:000007">
    <property type="entry name" value="alpha-(1,3)-fucosyltransferase 6-like"/>
    <property type="match status" value="1"/>
</dbReference>
<feature type="domain" description="Fucosyltransferase C-terminal" evidence="12">
    <location>
        <begin position="178"/>
        <end position="338"/>
    </location>
</feature>
<comment type="similarity">
    <text evidence="3 11">Belongs to the glycosyltransferase 10 family.</text>
</comment>
<feature type="domain" description="Fucosyltransferase N-terminal" evidence="13">
    <location>
        <begin position="49"/>
        <end position="157"/>
    </location>
</feature>
<evidence type="ECO:0000256" key="3">
    <source>
        <dbReference type="ARBA" id="ARBA00008919"/>
    </source>
</evidence>
<dbReference type="GeneTree" id="ENSGT00940000159014"/>
<evidence type="ECO:0000259" key="13">
    <source>
        <dbReference type="Pfam" id="PF17039"/>
    </source>
</evidence>
<keyword evidence="16" id="KW-1185">Reference proteome</keyword>
<dbReference type="EMBL" id="AJ536399">
    <property type="protein sequence ID" value="CAD60421.1"/>
    <property type="molecule type" value="mRNA"/>
</dbReference>
<dbReference type="EC" id="2.4.1.-" evidence="11"/>
<comment type="subcellular location">
    <subcellularLocation>
        <location evidence="11">Golgi apparatus</location>
        <location evidence="11">Golgi stack membrane</location>
        <topology evidence="11">Single-pass type II membrane protein</topology>
    </subcellularLocation>
    <subcellularLocation>
        <location evidence="1">Membrane</location>
        <topology evidence="1">Single-pass membrane protein</topology>
    </subcellularLocation>
</comment>
<keyword evidence="5 11" id="KW-0808">Transferase</keyword>
<reference evidence="14" key="2">
    <citation type="submission" date="2003-01" db="EMBL/GenBank/DDBJ databases">
        <authorList>
            <person name="Oriol R."/>
        </authorList>
    </citation>
    <scope>NUCLEOTIDE SEQUENCE</scope>
</reference>
<keyword evidence="7" id="KW-0735">Signal-anchor</keyword>
<dbReference type="UniPathway" id="UPA00378"/>
<evidence type="ECO:0000256" key="6">
    <source>
        <dbReference type="ARBA" id="ARBA00022692"/>
    </source>
</evidence>
<evidence type="ECO:0000256" key="1">
    <source>
        <dbReference type="ARBA" id="ARBA00004167"/>
    </source>
</evidence>
<keyword evidence="10" id="KW-0325">Glycoprotein</keyword>
<dbReference type="AlphaFoldDB" id="Q86NA9"/>
<protein>
    <recommendedName>
        <fullName evidence="11">Fucosyltransferase</fullName>
        <ecNumber evidence="11">2.4.1.-</ecNumber>
    </recommendedName>
</protein>
<name>Q86NA9_CIOIN</name>
<dbReference type="PANTHER" id="PTHR11929:SF145">
    <property type="entry name" value="ALPHA-(1,3)-FUCOSYLTRANSFERASE FUT-1"/>
    <property type="match status" value="1"/>
</dbReference>
<evidence type="ECO:0000256" key="11">
    <source>
        <dbReference type="RuleBase" id="RU003832"/>
    </source>
</evidence>
<proteinExistence type="evidence at transcript level"/>
<reference evidence="16" key="1">
    <citation type="journal article" date="2002" name="Science">
        <title>The draft genome of Ciona intestinalis: insights into chordate and vertebrate origins.</title>
        <authorList>
            <person name="Dehal P."/>
            <person name="Satou Y."/>
            <person name="Campbell R.K."/>
            <person name="Chapman J."/>
            <person name="Degnan B."/>
            <person name="De Tomaso A."/>
            <person name="Davidson B."/>
            <person name="Di Gregorio A."/>
            <person name="Gelpke M."/>
            <person name="Goodstein D.M."/>
            <person name="Harafuji N."/>
            <person name="Hastings K.E."/>
            <person name="Ho I."/>
            <person name="Hotta K."/>
            <person name="Huang W."/>
            <person name="Kawashima T."/>
            <person name="Lemaire P."/>
            <person name="Martinez D."/>
            <person name="Meinertzhagen I.A."/>
            <person name="Necula S."/>
            <person name="Nonaka M."/>
            <person name="Putnam N."/>
            <person name="Rash S."/>
            <person name="Saiga H."/>
            <person name="Satake M."/>
            <person name="Terry A."/>
            <person name="Yamada L."/>
            <person name="Wang H.G."/>
            <person name="Awazu S."/>
            <person name="Azumi K."/>
            <person name="Boore J."/>
            <person name="Branno M."/>
            <person name="Chin-Bow S."/>
            <person name="DeSantis R."/>
            <person name="Doyle S."/>
            <person name="Francino P."/>
            <person name="Keys D.N."/>
            <person name="Haga S."/>
            <person name="Hayashi H."/>
            <person name="Hino K."/>
            <person name="Imai K.S."/>
            <person name="Inaba K."/>
            <person name="Kano S."/>
            <person name="Kobayashi K."/>
            <person name="Kobayashi M."/>
            <person name="Lee B.I."/>
            <person name="Makabe K.W."/>
            <person name="Manohar C."/>
            <person name="Matassi G."/>
            <person name="Medina M."/>
            <person name="Mochizuki Y."/>
            <person name="Mount S."/>
            <person name="Morishita T."/>
            <person name="Miura S."/>
            <person name="Nakayama A."/>
            <person name="Nishizaka S."/>
            <person name="Nomoto H."/>
            <person name="Ohta F."/>
            <person name="Oishi K."/>
            <person name="Rigoutsos I."/>
            <person name="Sano M."/>
            <person name="Sasaki A."/>
            <person name="Sasakura Y."/>
            <person name="Shoguchi E."/>
            <person name="Shin-i T."/>
            <person name="Spagnuolo A."/>
            <person name="Stainier D."/>
            <person name="Suzuki M.M."/>
            <person name="Tassy O."/>
            <person name="Takatori N."/>
            <person name="Tokuoka M."/>
            <person name="Yagi K."/>
            <person name="Yoshizaki F."/>
            <person name="Wada S."/>
            <person name="Zhang C."/>
            <person name="Hyatt P.D."/>
            <person name="Larimer F."/>
            <person name="Detter C."/>
            <person name="Doggett N."/>
            <person name="Glavina T."/>
            <person name="Hawkins T."/>
            <person name="Richardson P."/>
            <person name="Lucas S."/>
            <person name="Kohara Y."/>
            <person name="Levine M."/>
            <person name="Satoh N."/>
            <person name="Rokhsar D.S."/>
        </authorList>
    </citation>
    <scope>NUCLEOTIDE SEQUENCE [LARGE SCALE GENOMIC DNA]</scope>
</reference>
<dbReference type="PANTHER" id="PTHR11929">
    <property type="entry name" value="ALPHA- 1,3 -FUCOSYLTRANSFERASE"/>
    <property type="match status" value="1"/>
</dbReference>
<dbReference type="Pfam" id="PF17039">
    <property type="entry name" value="Glyco_tran_10_N"/>
    <property type="match status" value="1"/>
</dbReference>
<dbReference type="GeneID" id="445721"/>
<dbReference type="Gene3D" id="3.40.50.11660">
    <property type="entry name" value="Glycosyl transferase family 10, C-terminal domain"/>
    <property type="match status" value="1"/>
</dbReference>
<evidence type="ECO:0000259" key="12">
    <source>
        <dbReference type="Pfam" id="PF00852"/>
    </source>
</evidence>
<sequence length="407" mass="48343">MRVASRRKILLIILIGVICYFTLLWSSRSVVSFFIPNRSVFNKSQRRSEGTILLWSQPWGVWGTSPPEGTRFGRCEITYSRRRLPQADAVVFHLTSVSSVDIPWMHQRWPEQLYVYWSMENPWVMKYLYRRDFKRFNNFFNMTMTYHRTADIYDSYGTREGTLNKVTRGKHVVDQIMEEKSDTAIWIVSNCNTMRGALERIAYVDAMVQSGFKMHRCGFCFNLCKDLPLHKADEWGNAIRKFKFYFSFENNKHCKDYMTEKFWEAALWHGVVPVVYGPKDEDVIAVAPRNSYIHADWFASPEELAQYLMFLDANNDEYRKYFAWREDEMVTVEKMEQQIMFDHPHIPVFTAPLLPQFTRLCDVALDNWNQTWIVESLVDTLYLHEREECMKPGKWENVTSLTQELEE</sequence>
<dbReference type="Ensembl" id="ENSCINT00000000970.3">
    <property type="protein sequence ID" value="ENSCINP00000000970.3"/>
    <property type="gene ID" value="ENSCING00000000531.3"/>
</dbReference>
<accession>A0A1W2VN91</accession>
<dbReference type="CAZy" id="GT10">
    <property type="family name" value="Glycosyltransferase Family 10"/>
</dbReference>
<organism evidence="14">
    <name type="scientific">Ciona intestinalis</name>
    <name type="common">Transparent sea squirt</name>
    <name type="synonym">Ascidia intestinalis</name>
    <dbReference type="NCBI Taxonomy" id="7719"/>
    <lineage>
        <taxon>Eukaryota</taxon>
        <taxon>Metazoa</taxon>
        <taxon>Chordata</taxon>
        <taxon>Tunicata</taxon>
        <taxon>Ascidiacea</taxon>
        <taxon>Phlebobranchia</taxon>
        <taxon>Cionidae</taxon>
        <taxon>Ciona</taxon>
    </lineage>
</organism>
<dbReference type="Proteomes" id="UP000008144">
    <property type="component" value="Unassembled WGS sequence"/>
</dbReference>
<accession>F6V1N3</accession>
<dbReference type="SUPFAM" id="SSF53756">
    <property type="entry name" value="UDP-Glycosyltransferase/glycogen phosphorylase"/>
    <property type="match status" value="1"/>
</dbReference>
<evidence type="ECO:0000256" key="2">
    <source>
        <dbReference type="ARBA" id="ARBA00004922"/>
    </source>
</evidence>
<accession>Q86NA9</accession>
<dbReference type="KEGG" id="cin:445721"/>
<dbReference type="GO" id="GO:0046920">
    <property type="term" value="F:alpha-(1-&gt;3)-fucosyltransferase activity"/>
    <property type="evidence" value="ECO:0000318"/>
    <property type="project" value="GO_Central"/>
</dbReference>
<gene>
    <name evidence="14 15" type="primary">ona2</name>
</gene>
<dbReference type="OMA" id="MENPWVM"/>
<dbReference type="CTD" id="445721"/>
<keyword evidence="9" id="KW-0472">Membrane</keyword>
<dbReference type="InterPro" id="IPR038577">
    <property type="entry name" value="GT10-like_C_sf"/>
</dbReference>
<evidence type="ECO:0000256" key="5">
    <source>
        <dbReference type="ARBA" id="ARBA00022679"/>
    </source>
</evidence>
<keyword evidence="6 11" id="KW-0812">Transmembrane</keyword>
<evidence type="ECO:0000256" key="8">
    <source>
        <dbReference type="ARBA" id="ARBA00022989"/>
    </source>
</evidence>
<comment type="pathway">
    <text evidence="2">Protein modification; protein glycosylation.</text>
</comment>
<evidence type="ECO:0000313" key="16">
    <source>
        <dbReference type="Proteomes" id="UP000008144"/>
    </source>
</evidence>
<evidence type="ECO:0000256" key="4">
    <source>
        <dbReference type="ARBA" id="ARBA00022676"/>
    </source>
</evidence>
<evidence type="ECO:0000313" key="14">
    <source>
        <dbReference type="EMBL" id="CAD60421.1"/>
    </source>
</evidence>
<evidence type="ECO:0000313" key="15">
    <source>
        <dbReference type="Ensembl" id="ENSCINP00000000970.3"/>
    </source>
</evidence>
<keyword evidence="4 11" id="KW-0328">Glycosyltransferase</keyword>
<dbReference type="InterPro" id="IPR031481">
    <property type="entry name" value="Glyco_tran_10_N"/>
</dbReference>
<dbReference type="GO" id="GO:0032580">
    <property type="term" value="C:Golgi cisterna membrane"/>
    <property type="evidence" value="ECO:0007669"/>
    <property type="project" value="UniProtKB-SubCell"/>
</dbReference>
<dbReference type="InterPro" id="IPR055270">
    <property type="entry name" value="Glyco_tran_10_C"/>
</dbReference>
<dbReference type="HOGENOM" id="CLU_032075_2_0_1"/>
<keyword evidence="8" id="KW-1133">Transmembrane helix</keyword>
<dbReference type="Pfam" id="PF00852">
    <property type="entry name" value="Glyco_transf_10"/>
    <property type="match status" value="1"/>
</dbReference>
<evidence type="ECO:0000256" key="10">
    <source>
        <dbReference type="ARBA" id="ARBA00023180"/>
    </source>
</evidence>
<keyword evidence="11" id="KW-0333">Golgi apparatus</keyword>
<dbReference type="OrthoDB" id="427096at2759"/>
<reference evidence="15" key="3">
    <citation type="submission" date="2025-05" db="UniProtKB">
        <authorList>
            <consortium name="Ensembl"/>
        </authorList>
    </citation>
    <scope>IDENTIFICATION</scope>
</reference>
<evidence type="ECO:0000256" key="7">
    <source>
        <dbReference type="ARBA" id="ARBA00022968"/>
    </source>
</evidence>
<dbReference type="InterPro" id="IPR001503">
    <property type="entry name" value="Glyco_trans_10"/>
</dbReference>
<dbReference type="RefSeq" id="NP_001027697.1">
    <property type="nucleotide sequence ID" value="NM_001032525.1"/>
</dbReference>